<gene>
    <name evidence="3" type="ORF">FB00_16150</name>
</gene>
<feature type="region of interest" description="Disordered" evidence="1">
    <location>
        <begin position="450"/>
        <end position="481"/>
    </location>
</feature>
<evidence type="ECO:0008006" key="5">
    <source>
        <dbReference type="Google" id="ProtNLM"/>
    </source>
</evidence>
<dbReference type="Proteomes" id="UP000035265">
    <property type="component" value="Unassembled WGS sequence"/>
</dbReference>
<evidence type="ECO:0000256" key="2">
    <source>
        <dbReference type="SAM" id="Phobius"/>
    </source>
</evidence>
<comment type="caution">
    <text evidence="3">The sequence shown here is derived from an EMBL/GenBank/DDBJ whole genome shotgun (WGS) entry which is preliminary data.</text>
</comment>
<dbReference type="AlphaFoldDB" id="A0A0H2KJH0"/>
<keyword evidence="2" id="KW-0472">Membrane</keyword>
<evidence type="ECO:0000256" key="1">
    <source>
        <dbReference type="SAM" id="MobiDB-lite"/>
    </source>
</evidence>
<evidence type="ECO:0000313" key="4">
    <source>
        <dbReference type="Proteomes" id="UP000035265"/>
    </source>
</evidence>
<keyword evidence="2" id="KW-1133">Transmembrane helix</keyword>
<evidence type="ECO:0000313" key="3">
    <source>
        <dbReference type="EMBL" id="KLN33745.1"/>
    </source>
</evidence>
<dbReference type="EMBL" id="JNBQ01000027">
    <property type="protein sequence ID" value="KLN33745.1"/>
    <property type="molecule type" value="Genomic_DNA"/>
</dbReference>
<feature type="transmembrane region" description="Helical" evidence="2">
    <location>
        <begin position="113"/>
        <end position="143"/>
    </location>
</feature>
<protein>
    <recommendedName>
        <fullName evidence="5">Oligosaccharide repeat unit polymerase</fullName>
    </recommendedName>
</protein>
<organism evidence="3 4">
    <name type="scientific">Cellulosimicrobium funkei</name>
    <dbReference type="NCBI Taxonomy" id="264251"/>
    <lineage>
        <taxon>Bacteria</taxon>
        <taxon>Bacillati</taxon>
        <taxon>Actinomycetota</taxon>
        <taxon>Actinomycetes</taxon>
        <taxon>Micrococcales</taxon>
        <taxon>Promicromonosporaceae</taxon>
        <taxon>Cellulosimicrobium</taxon>
    </lineage>
</organism>
<feature type="transmembrane region" description="Helical" evidence="2">
    <location>
        <begin position="194"/>
        <end position="210"/>
    </location>
</feature>
<dbReference type="RefSeq" id="WP_047233861.1">
    <property type="nucleotide sequence ID" value="NZ_JNBQ01000027.1"/>
</dbReference>
<keyword evidence="4" id="KW-1185">Reference proteome</keyword>
<sequence length="481" mass="50131">MLTTVLGAVLLLALGGTRRGVLVGPLGLSVFMLVAIYGLRPLLMIDRAAYDFYGLRVTDGFQQATWVGLVAVVSLFVGYAARAARRAPTRVGGAVPRDGGDGRTGAADALARVPLWGAAAFCVATVLLWFAAVAAYGGGAGFLSLMFSGRSAAVDARLEGMPAIVMALPVVGALALAAVRVVRDRRTRPTPGERLLYWAAVAFAVVPTTALGTRRFLLPVVLLAVVAASARAWDRRVRPSHVALAVVGLLALAIVPFVRSAGSRSEGASLGTAMQEFYEVEGTRGVAESFLLSYDTEMFSYVAYAAPRLGADLPVGWGRGTVLELVLAPLPAGVLSTETWSNVRLRAMFGGSCAEYLCPVPSLPGALYLDFALAGVVLGMLVFGWFVHASQAALPSARGARLVLTLGFISFVPNVVRGNPAAQLAILAQVVVVTIVGLWLLRLLLGPGPPRSRHADPPGAGEAAPPPSPSQVPDHLTKGVP</sequence>
<dbReference type="PATRIC" id="fig|264251.5.peg.3279"/>
<proteinExistence type="predicted"/>
<feature type="transmembrane region" description="Helical" evidence="2">
    <location>
        <begin position="63"/>
        <end position="81"/>
    </location>
</feature>
<feature type="transmembrane region" description="Helical" evidence="2">
    <location>
        <begin position="422"/>
        <end position="445"/>
    </location>
</feature>
<name>A0A0H2KJH0_9MICO</name>
<feature type="transmembrane region" description="Helical" evidence="2">
    <location>
        <begin position="366"/>
        <end position="387"/>
    </location>
</feature>
<feature type="transmembrane region" description="Helical" evidence="2">
    <location>
        <begin position="240"/>
        <end position="258"/>
    </location>
</feature>
<keyword evidence="2" id="KW-0812">Transmembrane</keyword>
<reference evidence="3 4" key="1">
    <citation type="submission" date="2014-05" db="EMBL/GenBank/DDBJ databases">
        <title>Cellulosimicrobium funkei U11 genome.</title>
        <authorList>
            <person name="Hu C."/>
            <person name="Gong Y."/>
            <person name="Wan W."/>
            <person name="Jiang M."/>
        </authorList>
    </citation>
    <scope>NUCLEOTIDE SEQUENCE [LARGE SCALE GENOMIC DNA]</scope>
    <source>
        <strain evidence="3 4">U11</strain>
    </source>
</reference>
<accession>A0A0H2KJH0</accession>
<dbReference type="STRING" id="264251.FB00_16150"/>
<feature type="transmembrane region" description="Helical" evidence="2">
    <location>
        <begin position="216"/>
        <end position="233"/>
    </location>
</feature>
<feature type="transmembrane region" description="Helical" evidence="2">
    <location>
        <begin position="399"/>
        <end position="416"/>
    </location>
</feature>
<feature type="transmembrane region" description="Helical" evidence="2">
    <location>
        <begin position="163"/>
        <end position="182"/>
    </location>
</feature>